<dbReference type="Pfam" id="PF10037">
    <property type="entry name" value="MRP-S27"/>
    <property type="match status" value="1"/>
</dbReference>
<evidence type="ECO:0000256" key="10">
    <source>
        <dbReference type="ARBA" id="ARBA00022730"/>
    </source>
</evidence>
<feature type="non-terminal residue" evidence="35">
    <location>
        <position position="1"/>
    </location>
</feature>
<feature type="domain" description="C2H2-type" evidence="34">
    <location>
        <begin position="413"/>
        <end position="440"/>
    </location>
</feature>
<keyword evidence="8" id="KW-0820">tRNA-binding</keyword>
<evidence type="ECO:0000256" key="24">
    <source>
        <dbReference type="ARBA" id="ARBA00023242"/>
    </source>
</evidence>
<dbReference type="PROSITE" id="PS50157">
    <property type="entry name" value="ZINC_FINGER_C2H2_2"/>
    <property type="match status" value="11"/>
</dbReference>
<comment type="similarity">
    <text evidence="5">Belongs to the krueppel C2H2-type zinc-finger protein family.</text>
</comment>
<keyword evidence="9" id="KW-0479">Metal-binding</keyword>
<dbReference type="PANTHER" id="PTHR21393">
    <property type="entry name" value="MITOCHONDRIAL 28S RIBOSOMAL PROTEIN S27"/>
    <property type="match status" value="1"/>
</dbReference>
<evidence type="ECO:0000256" key="3">
    <source>
        <dbReference type="ARBA" id="ARBA00004173"/>
    </source>
</evidence>
<keyword evidence="14" id="KW-0832">Ubl conjugation</keyword>
<evidence type="ECO:0000256" key="31">
    <source>
        <dbReference type="PROSITE-ProRule" id="PRU00042"/>
    </source>
</evidence>
<feature type="domain" description="C2H2-type" evidence="34">
    <location>
        <begin position="525"/>
        <end position="548"/>
    </location>
</feature>
<name>A0A8J7NZA5_ATRSP</name>
<evidence type="ECO:0000256" key="33">
    <source>
        <dbReference type="SAM" id="MobiDB-lite"/>
    </source>
</evidence>
<evidence type="ECO:0000256" key="9">
    <source>
        <dbReference type="ARBA" id="ARBA00022723"/>
    </source>
</evidence>
<keyword evidence="6" id="KW-0963">Cytoplasm</keyword>
<feature type="domain" description="C2H2-type" evidence="34">
    <location>
        <begin position="497"/>
        <end position="524"/>
    </location>
</feature>
<feature type="domain" description="C2H2-type" evidence="34">
    <location>
        <begin position="441"/>
        <end position="468"/>
    </location>
</feature>
<evidence type="ECO:0000256" key="23">
    <source>
        <dbReference type="ARBA" id="ARBA00023163"/>
    </source>
</evidence>
<keyword evidence="12 31" id="KW-0863">Zinc-finger</keyword>
<dbReference type="FunFam" id="3.30.160.60:FF:000182">
    <property type="entry name" value="zinc finger protein 366"/>
    <property type="match status" value="1"/>
</dbReference>
<evidence type="ECO:0000256" key="4">
    <source>
        <dbReference type="ARBA" id="ARBA00004496"/>
    </source>
</evidence>
<evidence type="ECO:0000256" key="11">
    <source>
        <dbReference type="ARBA" id="ARBA00022737"/>
    </source>
</evidence>
<keyword evidence="20 32" id="KW-0175">Coiled coil</keyword>
<keyword evidence="11" id="KW-0677">Repeat</keyword>
<evidence type="ECO:0000256" key="32">
    <source>
        <dbReference type="SAM" id="Coils"/>
    </source>
</evidence>
<dbReference type="FunFam" id="3.30.160.60:FF:001721">
    <property type="entry name" value="Zinc finger protein 366"/>
    <property type="match status" value="1"/>
</dbReference>
<evidence type="ECO:0000256" key="20">
    <source>
        <dbReference type="ARBA" id="ARBA00023054"/>
    </source>
</evidence>
<comment type="function">
    <text evidence="1">May be involved in transcriptional regulation.</text>
</comment>
<accession>A0A8J7NZA5</accession>
<reference evidence="35" key="1">
    <citation type="journal article" date="2021" name="Cell">
        <title>Tracing the genetic footprints of vertebrate landing in non-teleost ray-finned fishes.</title>
        <authorList>
            <person name="Bi X."/>
            <person name="Wang K."/>
            <person name="Yang L."/>
            <person name="Pan H."/>
            <person name="Jiang H."/>
            <person name="Wei Q."/>
            <person name="Fang M."/>
            <person name="Yu H."/>
            <person name="Zhu C."/>
            <person name="Cai Y."/>
            <person name="He Y."/>
            <person name="Gan X."/>
            <person name="Zeng H."/>
            <person name="Yu D."/>
            <person name="Zhu Y."/>
            <person name="Jiang H."/>
            <person name="Qiu Q."/>
            <person name="Yang H."/>
            <person name="Zhang Y.E."/>
            <person name="Wang W."/>
            <person name="Zhu M."/>
            <person name="He S."/>
            <person name="Zhang G."/>
        </authorList>
    </citation>
    <scope>NUCLEOTIDE SEQUENCE</scope>
    <source>
        <strain evidence="35">Allg_001</strain>
    </source>
</reference>
<proteinExistence type="inferred from homology"/>
<evidence type="ECO:0000256" key="26">
    <source>
        <dbReference type="ARBA" id="ARBA00061536"/>
    </source>
</evidence>
<dbReference type="InterPro" id="IPR011990">
    <property type="entry name" value="TPR-like_helical_dom_sf"/>
</dbReference>
<dbReference type="FunFam" id="3.30.160.60:FF:001180">
    <property type="entry name" value="Zinc finger protein 366"/>
    <property type="match status" value="1"/>
</dbReference>
<keyword evidence="13" id="KW-0862">Zinc</keyword>
<dbReference type="GO" id="GO:0005743">
    <property type="term" value="C:mitochondrial inner membrane"/>
    <property type="evidence" value="ECO:0007669"/>
    <property type="project" value="UniProtKB-ARBA"/>
</dbReference>
<organism evidence="35 36">
    <name type="scientific">Atractosteus spatula</name>
    <name type="common">Alligator gar</name>
    <name type="synonym">Lepisosteus spatula</name>
    <dbReference type="NCBI Taxonomy" id="7917"/>
    <lineage>
        <taxon>Eukaryota</taxon>
        <taxon>Metazoa</taxon>
        <taxon>Chordata</taxon>
        <taxon>Craniata</taxon>
        <taxon>Vertebrata</taxon>
        <taxon>Euteleostomi</taxon>
        <taxon>Actinopterygii</taxon>
        <taxon>Neopterygii</taxon>
        <taxon>Holostei</taxon>
        <taxon>Semionotiformes</taxon>
        <taxon>Lepisosteidae</taxon>
        <taxon>Atractosteus</taxon>
    </lineage>
</organism>
<evidence type="ECO:0000256" key="30">
    <source>
        <dbReference type="ARBA" id="ARBA00075386"/>
    </source>
</evidence>
<dbReference type="PROSITE" id="PS00028">
    <property type="entry name" value="ZINC_FINGER_C2H2_1"/>
    <property type="match status" value="10"/>
</dbReference>
<keyword evidence="24" id="KW-0539">Nucleus</keyword>
<keyword evidence="7" id="KW-1017">Isopeptide bond</keyword>
<evidence type="ECO:0000256" key="29">
    <source>
        <dbReference type="ARBA" id="ARBA00074987"/>
    </source>
</evidence>
<evidence type="ECO:0000256" key="17">
    <source>
        <dbReference type="ARBA" id="ARBA00022946"/>
    </source>
</evidence>
<dbReference type="GO" id="GO:0006417">
    <property type="term" value="P:regulation of translation"/>
    <property type="evidence" value="ECO:0007669"/>
    <property type="project" value="UniProtKB-KW"/>
</dbReference>
<evidence type="ECO:0000313" key="35">
    <source>
        <dbReference type="EMBL" id="MBN3320904.1"/>
    </source>
</evidence>
<feature type="region of interest" description="Disordered" evidence="33">
    <location>
        <begin position="71"/>
        <end position="95"/>
    </location>
</feature>
<dbReference type="Pfam" id="PF13912">
    <property type="entry name" value="zf-C2H2_6"/>
    <property type="match status" value="1"/>
</dbReference>
<evidence type="ECO:0000256" key="5">
    <source>
        <dbReference type="ARBA" id="ARBA00006991"/>
    </source>
</evidence>
<dbReference type="GO" id="GO:0019843">
    <property type="term" value="F:rRNA binding"/>
    <property type="evidence" value="ECO:0007669"/>
    <property type="project" value="UniProtKB-KW"/>
</dbReference>
<dbReference type="GO" id="GO:0000049">
    <property type="term" value="F:tRNA binding"/>
    <property type="evidence" value="ECO:0007669"/>
    <property type="project" value="UniProtKB-KW"/>
</dbReference>
<dbReference type="AlphaFoldDB" id="A0A8J7NZA5"/>
<evidence type="ECO:0000256" key="7">
    <source>
        <dbReference type="ARBA" id="ARBA00022499"/>
    </source>
</evidence>
<evidence type="ECO:0000256" key="16">
    <source>
        <dbReference type="ARBA" id="ARBA00022884"/>
    </source>
</evidence>
<feature type="domain" description="C2H2-type" evidence="34">
    <location>
        <begin position="469"/>
        <end position="496"/>
    </location>
</feature>
<evidence type="ECO:0000256" key="2">
    <source>
        <dbReference type="ARBA" id="ARBA00004123"/>
    </source>
</evidence>
<feature type="domain" description="C2H2-type" evidence="34">
    <location>
        <begin position="329"/>
        <end position="356"/>
    </location>
</feature>
<keyword evidence="36" id="KW-1185">Reference proteome</keyword>
<dbReference type="Proteomes" id="UP000736164">
    <property type="component" value="Unassembled WGS sequence"/>
</dbReference>
<protein>
    <recommendedName>
        <fullName evidence="28">Small ribosomal subunit protein mS27</fullName>
    </recommendedName>
    <alternativeName>
        <fullName evidence="30">28S ribosomal protein S27, mitochondrial</fullName>
    </alternativeName>
    <alternativeName>
        <fullName evidence="29">Mitochondrial ribosomal protein S27</fullName>
    </alternativeName>
    <alternativeName>
        <fullName evidence="27">Zinc finger protein 710</fullName>
    </alternativeName>
</protein>
<dbReference type="FunFam" id="3.30.160.60:FF:001574">
    <property type="entry name" value="Zinc finger protein 366"/>
    <property type="match status" value="1"/>
</dbReference>
<dbReference type="PANTHER" id="PTHR21393:SF0">
    <property type="entry name" value="SMALL RIBOSOMAL SUBUNIT PROTEIN MS27"/>
    <property type="match status" value="1"/>
</dbReference>
<feature type="coiled-coil region" evidence="32">
    <location>
        <begin position="879"/>
        <end position="919"/>
    </location>
</feature>
<evidence type="ECO:0000256" key="27">
    <source>
        <dbReference type="ARBA" id="ARBA00069175"/>
    </source>
</evidence>
<keyword evidence="23" id="KW-0804">Transcription</keyword>
<keyword evidence="21" id="KW-0238">DNA-binding</keyword>
<dbReference type="InterPro" id="IPR034913">
    <property type="entry name" value="mS27/PTCD2"/>
</dbReference>
<dbReference type="FunFam" id="3.30.160.60:FF:000191">
    <property type="entry name" value="zinc finger protein 366"/>
    <property type="match status" value="1"/>
</dbReference>
<dbReference type="GO" id="GO:0003677">
    <property type="term" value="F:DNA binding"/>
    <property type="evidence" value="ECO:0007669"/>
    <property type="project" value="UniProtKB-KW"/>
</dbReference>
<keyword evidence="25" id="KW-0687">Ribonucleoprotein</keyword>
<evidence type="ECO:0000256" key="12">
    <source>
        <dbReference type="ARBA" id="ARBA00022771"/>
    </source>
</evidence>
<evidence type="ECO:0000256" key="18">
    <source>
        <dbReference type="ARBA" id="ARBA00022980"/>
    </source>
</evidence>
<sequence>METNVMQDRPERNHYSDGMKTLLNGRPCLQPLPLFLKPPRFPPLGDSLNRGFPGFGAQHFMGFERFHGGLEEGSRKRKRTPFKANPQELESTNEVTEDIGSETVDRPHLSYPLPQHVPAPFPRYSPQMIDLNRFQLYRSLERFDGMQIKQEPVKPEGIWPPGPLLMHPSPSYFPKIHPGIIPFPFLIPSPTMHFSHGLYRRELLGRHRRGPNTNDSGLNAAEKLGVNIHIDDSYYVDVGENQKRWKCRMCEKSYTSKYNLVTHILGHSGIKPHGCSQCGKLFKQLSHLHTHMLTHQGTRPHKCQVCHKAFTQTSHLKRHMMQHSDVKPYSCGICGRGFAYPSELKAHEVKHERGQENICVDCGLDFPTLAQLKRHLTVHRGPTQYSCTECEKTFQYPSQLQNHMMKHKDIRPYICSECGMEFVQPHHLKQHTLTHKGVKEHKCGICGREFTLLANMKRHILIHTNIRAYQCHLCFKSFVQKQTLKAHMIVHSDVKPYKCKLCGKEFNRMHNLMGHMHLHSDSKPFKCLYCPSKFTLKGNLTRHMKVKHGIMDRGLESRAELASLMDKTYERKLPVSSLTIARFVDNISSREEIDQAEYYLYKFRHSPNCWYLREWTTHSWVRQCLKYEARDKALHTLKNKVQYGIFPDDFTFNLLMDSFLKDKDYEGAFSVVVEVMLQEAFDLPSTQILSLHALTKYLETKPEFKWEQERNLGAAFLIAAMKQENTVGFSSQLLGYSLLGKVELCKGIHAVFHQMPLMWTSGYLSRALEVMEKVSSSHGDIGLSKEAIEFLEVILLDCSSVVQATTTEGTDDSQETKTKAADLDDEDLLEREKLAEYTNTFKELCSRLQSLDKVDSRSMVTLTAHLVDEQLASVEGADIALYEKKLQEWEEEREQLIRREREIREKARLEREARLAAKASV</sequence>
<dbReference type="FunFam" id="3.30.160.60:FF:000186">
    <property type="entry name" value="Zinc finger protein 366"/>
    <property type="match status" value="1"/>
</dbReference>
<dbReference type="GO" id="GO:0005634">
    <property type="term" value="C:nucleus"/>
    <property type="evidence" value="ECO:0007669"/>
    <property type="project" value="UniProtKB-SubCell"/>
</dbReference>
<feature type="domain" description="C2H2-type" evidence="34">
    <location>
        <begin position="273"/>
        <end position="300"/>
    </location>
</feature>
<dbReference type="FunFam" id="3.30.160.60:FF:000451">
    <property type="entry name" value="Zinc finger protein 710"/>
    <property type="match status" value="1"/>
</dbReference>
<dbReference type="FunFam" id="1.25.40.10:FF:000232">
    <property type="entry name" value="28S ribosomal protein S27, mitochondrial"/>
    <property type="match status" value="1"/>
</dbReference>
<dbReference type="Gene3D" id="1.25.40.10">
    <property type="entry name" value="Tetratricopeptide repeat domain"/>
    <property type="match status" value="1"/>
</dbReference>
<dbReference type="InterPro" id="IPR036236">
    <property type="entry name" value="Znf_C2H2_sf"/>
</dbReference>
<dbReference type="FunFam" id="3.30.160.60:FF:000161">
    <property type="entry name" value="Zinc finger protein 366"/>
    <property type="match status" value="1"/>
</dbReference>
<dbReference type="GO" id="GO:0008270">
    <property type="term" value="F:zinc ion binding"/>
    <property type="evidence" value="ECO:0007669"/>
    <property type="project" value="UniProtKB-KW"/>
</dbReference>
<evidence type="ECO:0000256" key="19">
    <source>
        <dbReference type="ARBA" id="ARBA00023015"/>
    </source>
</evidence>
<evidence type="ECO:0000256" key="6">
    <source>
        <dbReference type="ARBA" id="ARBA00022490"/>
    </source>
</evidence>
<keyword evidence="16" id="KW-0694">RNA-binding</keyword>
<evidence type="ECO:0000256" key="8">
    <source>
        <dbReference type="ARBA" id="ARBA00022555"/>
    </source>
</evidence>
<keyword evidence="19" id="KW-0805">Transcription regulation</keyword>
<evidence type="ECO:0000256" key="15">
    <source>
        <dbReference type="ARBA" id="ARBA00022845"/>
    </source>
</evidence>
<dbReference type="FunFam" id="3.30.160.60:FF:000203">
    <property type="entry name" value="Zinc finger protein 366"/>
    <property type="match status" value="1"/>
</dbReference>
<dbReference type="InterPro" id="IPR013087">
    <property type="entry name" value="Znf_C2H2_type"/>
</dbReference>
<keyword evidence="18" id="KW-0689">Ribosomal protein</keyword>
<evidence type="ECO:0000313" key="36">
    <source>
        <dbReference type="Proteomes" id="UP000736164"/>
    </source>
</evidence>
<keyword evidence="17" id="KW-0809">Transit peptide</keyword>
<gene>
    <name evidence="35" type="primary">Znf366</name>
    <name evidence="35" type="ORF">GTO95_0015072</name>
</gene>
<evidence type="ECO:0000256" key="22">
    <source>
        <dbReference type="ARBA" id="ARBA00023128"/>
    </source>
</evidence>
<dbReference type="Gene3D" id="3.30.160.60">
    <property type="entry name" value="Classic Zinc Finger"/>
    <property type="match status" value="10"/>
</dbReference>
<comment type="similarity">
    <text evidence="26">Belongs to the mitochondrion-specific ribosomal protein mS27 family.</text>
</comment>
<keyword evidence="22" id="KW-0496">Mitochondrion</keyword>
<dbReference type="InterPro" id="IPR019266">
    <property type="entry name" value="Ribosomal_mS27"/>
</dbReference>
<evidence type="ECO:0000256" key="14">
    <source>
        <dbReference type="ARBA" id="ARBA00022843"/>
    </source>
</evidence>
<dbReference type="SMART" id="SM00355">
    <property type="entry name" value="ZnF_C2H2"/>
    <property type="match status" value="11"/>
</dbReference>
<feature type="non-terminal residue" evidence="35">
    <location>
        <position position="921"/>
    </location>
</feature>
<keyword evidence="15" id="KW-0810">Translation regulation</keyword>
<evidence type="ECO:0000256" key="1">
    <source>
        <dbReference type="ARBA" id="ARBA00003767"/>
    </source>
</evidence>
<dbReference type="FunFam" id="3.30.160.60:FF:000502">
    <property type="entry name" value="Zinc finger protein 710"/>
    <property type="match status" value="1"/>
</dbReference>
<feature type="domain" description="C2H2-type" evidence="34">
    <location>
        <begin position="357"/>
        <end position="384"/>
    </location>
</feature>
<dbReference type="SUPFAM" id="SSF57667">
    <property type="entry name" value="beta-beta-alpha zinc fingers"/>
    <property type="match status" value="6"/>
</dbReference>
<evidence type="ECO:0000256" key="25">
    <source>
        <dbReference type="ARBA" id="ARBA00023274"/>
    </source>
</evidence>
<comment type="caution">
    <text evidence="35">The sequence shown here is derived from an EMBL/GenBank/DDBJ whole genome shotgun (WGS) entry which is preliminary data.</text>
</comment>
<feature type="domain" description="C2H2-type" evidence="34">
    <location>
        <begin position="245"/>
        <end position="272"/>
    </location>
</feature>
<evidence type="ECO:0000256" key="13">
    <source>
        <dbReference type="ARBA" id="ARBA00022833"/>
    </source>
</evidence>
<dbReference type="EMBL" id="JAAWVO010053019">
    <property type="protein sequence ID" value="MBN3320904.1"/>
    <property type="molecule type" value="Genomic_DNA"/>
</dbReference>
<dbReference type="GO" id="GO:0005763">
    <property type="term" value="C:mitochondrial small ribosomal subunit"/>
    <property type="evidence" value="ECO:0007669"/>
    <property type="project" value="UniProtKB-ARBA"/>
</dbReference>
<evidence type="ECO:0000256" key="28">
    <source>
        <dbReference type="ARBA" id="ARBA00069223"/>
    </source>
</evidence>
<comment type="subcellular location">
    <subcellularLocation>
        <location evidence="4">Cytoplasm</location>
    </subcellularLocation>
    <subcellularLocation>
        <location evidence="3">Mitochondrion</location>
    </subcellularLocation>
    <subcellularLocation>
        <location evidence="2">Nucleus</location>
    </subcellularLocation>
</comment>
<evidence type="ECO:0000259" key="34">
    <source>
        <dbReference type="PROSITE" id="PS50157"/>
    </source>
</evidence>
<feature type="domain" description="C2H2-type" evidence="34">
    <location>
        <begin position="385"/>
        <end position="412"/>
    </location>
</feature>
<evidence type="ECO:0000256" key="21">
    <source>
        <dbReference type="ARBA" id="ARBA00023125"/>
    </source>
</evidence>
<dbReference type="Pfam" id="PF00096">
    <property type="entry name" value="zf-C2H2"/>
    <property type="match status" value="8"/>
</dbReference>
<keyword evidence="10" id="KW-0699">rRNA-binding</keyword>
<feature type="domain" description="C2H2-type" evidence="34">
    <location>
        <begin position="301"/>
        <end position="328"/>
    </location>
</feature>